<dbReference type="NCBIfam" id="NF002150">
    <property type="entry name" value="PRK00982.1-4"/>
    <property type="match status" value="1"/>
</dbReference>
<evidence type="ECO:0000256" key="6">
    <source>
        <dbReference type="ARBA" id="ARBA00022832"/>
    </source>
</evidence>
<dbReference type="PANTHER" id="PTHR20863">
    <property type="entry name" value="ACYL CARRIER PROTEIN"/>
    <property type="match status" value="1"/>
</dbReference>
<dbReference type="AlphaFoldDB" id="A0A444J650"/>
<keyword evidence="14" id="KW-1185">Reference proteome</keyword>
<evidence type="ECO:0000256" key="7">
    <source>
        <dbReference type="ARBA" id="ARBA00023098"/>
    </source>
</evidence>
<dbReference type="PROSITE" id="PS00012">
    <property type="entry name" value="PHOSPHOPANTETHEINE"/>
    <property type="match status" value="1"/>
</dbReference>
<dbReference type="InterPro" id="IPR006162">
    <property type="entry name" value="Ppantetheine_attach_site"/>
</dbReference>
<dbReference type="UniPathway" id="UPA00360"/>
<dbReference type="UniPathway" id="UPA00094"/>
<comment type="PTM">
    <text evidence="11">4'-phosphopantetheine is transferred from CoA to a specific serine of apo-ACP by acpS.</text>
</comment>
<comment type="function">
    <text evidence="9 11">Carrier of the growing fatty acid chain in fatty acid biosynthesis.</text>
</comment>
<dbReference type="InterPro" id="IPR003231">
    <property type="entry name" value="ACP"/>
</dbReference>
<keyword evidence="7 9" id="KW-0443">Lipid metabolism</keyword>
<dbReference type="SUPFAM" id="SSF47336">
    <property type="entry name" value="ACP-like"/>
    <property type="match status" value="1"/>
</dbReference>
<evidence type="ECO:0000256" key="4">
    <source>
        <dbReference type="ARBA" id="ARBA00022516"/>
    </source>
</evidence>
<evidence type="ECO:0000259" key="12">
    <source>
        <dbReference type="PROSITE" id="PS50075"/>
    </source>
</evidence>
<dbReference type="NCBIfam" id="TIGR00517">
    <property type="entry name" value="acyl_carrier"/>
    <property type="match status" value="1"/>
</dbReference>
<protein>
    <recommendedName>
        <fullName evidence="9 10">Acyl carrier protein</fullName>
        <shortName evidence="9">ACP</shortName>
    </recommendedName>
</protein>
<evidence type="ECO:0000313" key="13">
    <source>
        <dbReference type="EMBL" id="RWX48537.1"/>
    </source>
</evidence>
<dbReference type="InterPro" id="IPR009081">
    <property type="entry name" value="PP-bd_ACP"/>
</dbReference>
<evidence type="ECO:0000256" key="2">
    <source>
        <dbReference type="ARBA" id="ARBA00010930"/>
    </source>
</evidence>
<keyword evidence="6 9" id="KW-0276">Fatty acid metabolism</keyword>
<dbReference type="PANTHER" id="PTHR20863:SF76">
    <property type="entry name" value="CARRIER DOMAIN-CONTAINING PROTEIN"/>
    <property type="match status" value="1"/>
</dbReference>
<accession>A0A444J650</accession>
<proteinExistence type="inferred from homology"/>
<comment type="caution">
    <text evidence="13">The sequence shown here is derived from an EMBL/GenBank/DDBJ whole genome shotgun (WGS) entry which is preliminary data.</text>
</comment>
<organism evidence="13 14">
    <name type="scientific">Candidatus Electrothrix communis</name>
    <dbReference type="NCBI Taxonomy" id="1859133"/>
    <lineage>
        <taxon>Bacteria</taxon>
        <taxon>Pseudomonadati</taxon>
        <taxon>Thermodesulfobacteriota</taxon>
        <taxon>Desulfobulbia</taxon>
        <taxon>Desulfobulbales</taxon>
        <taxon>Desulfobulbaceae</taxon>
        <taxon>Candidatus Electrothrix</taxon>
    </lineage>
</organism>
<dbReference type="NCBIfam" id="NF002148">
    <property type="entry name" value="PRK00982.1-2"/>
    <property type="match status" value="1"/>
</dbReference>
<dbReference type="GO" id="GO:0000036">
    <property type="term" value="F:acyl carrier activity"/>
    <property type="evidence" value="ECO:0007669"/>
    <property type="project" value="UniProtKB-UniRule"/>
</dbReference>
<dbReference type="GO" id="GO:0016020">
    <property type="term" value="C:membrane"/>
    <property type="evidence" value="ECO:0007669"/>
    <property type="project" value="GOC"/>
</dbReference>
<comment type="subcellular location">
    <subcellularLocation>
        <location evidence="9">Cytoplasm</location>
    </subcellularLocation>
</comment>
<dbReference type="HAMAP" id="MF_01217">
    <property type="entry name" value="Acyl_carrier"/>
    <property type="match status" value="1"/>
</dbReference>
<keyword evidence="5 9" id="KW-0597">Phosphoprotein</keyword>
<dbReference type="InterPro" id="IPR036736">
    <property type="entry name" value="ACP-like_sf"/>
</dbReference>
<evidence type="ECO:0000313" key="14">
    <source>
        <dbReference type="Proteomes" id="UP000288086"/>
    </source>
</evidence>
<keyword evidence="9" id="KW-0963">Cytoplasm</keyword>
<feature type="modified residue" description="O-(pantetheine 4'-phosphoryl)serine" evidence="9">
    <location>
        <position position="36"/>
    </location>
</feature>
<evidence type="ECO:0000256" key="3">
    <source>
        <dbReference type="ARBA" id="ARBA00022450"/>
    </source>
</evidence>
<keyword evidence="4 9" id="KW-0444">Lipid biosynthesis</keyword>
<evidence type="ECO:0000256" key="10">
    <source>
        <dbReference type="NCBIfam" id="TIGR00517"/>
    </source>
</evidence>
<evidence type="ECO:0000256" key="1">
    <source>
        <dbReference type="ARBA" id="ARBA00005194"/>
    </source>
</evidence>
<dbReference type="PROSITE" id="PS50075">
    <property type="entry name" value="CARRIER"/>
    <property type="match status" value="1"/>
</dbReference>
<reference evidence="13 14" key="1">
    <citation type="submission" date="2017-01" db="EMBL/GenBank/DDBJ databases">
        <title>The cable genome- insights into the physiology and evolution of filamentous bacteria capable of sulfide oxidation via long distance electron transfer.</title>
        <authorList>
            <person name="Schreiber L."/>
            <person name="Bjerg J.T."/>
            <person name="Boggild A."/>
            <person name="Van De Vossenberg J."/>
            <person name="Meysman F."/>
            <person name="Nielsen L.P."/>
            <person name="Schramm A."/>
            <person name="Kjeldsen K.U."/>
        </authorList>
    </citation>
    <scope>NUCLEOTIDE SEQUENCE [LARGE SCALE GENOMIC DNA]</scope>
    <source>
        <strain evidence="13">A1</strain>
    </source>
</reference>
<dbReference type="GO" id="GO:0000035">
    <property type="term" value="F:acyl binding"/>
    <property type="evidence" value="ECO:0007669"/>
    <property type="project" value="TreeGrafter"/>
</dbReference>
<evidence type="ECO:0000256" key="8">
    <source>
        <dbReference type="ARBA" id="ARBA00023160"/>
    </source>
</evidence>
<dbReference type="FunFam" id="1.10.1200.10:FF:000003">
    <property type="entry name" value="Acyl carrier protein"/>
    <property type="match status" value="1"/>
</dbReference>
<evidence type="ECO:0000256" key="9">
    <source>
        <dbReference type="HAMAP-Rule" id="MF_01217"/>
    </source>
</evidence>
<comment type="PTM">
    <text evidence="9">4'-phosphopantetheine is transferred from CoA to a specific serine of apo-ACP by AcpS. This modification is essential for activity because fatty acids are bound in thioester linkage to the sulfhydryl of the prosthetic group.</text>
</comment>
<dbReference type="NCBIfam" id="NF002151">
    <property type="entry name" value="PRK00982.1-5"/>
    <property type="match status" value="1"/>
</dbReference>
<name>A0A444J650_9BACT</name>
<dbReference type="Gene3D" id="1.10.1200.10">
    <property type="entry name" value="ACP-like"/>
    <property type="match status" value="1"/>
</dbReference>
<dbReference type="GO" id="GO:0036104">
    <property type="term" value="P:Kdo2-lipid A biosynthetic process"/>
    <property type="evidence" value="ECO:0007669"/>
    <property type="project" value="UniProtKB-UniPathway"/>
</dbReference>
<comment type="pathway">
    <text evidence="1 9 11">Lipid metabolism; fatty acid biosynthesis.</text>
</comment>
<dbReference type="GO" id="GO:0005737">
    <property type="term" value="C:cytoplasm"/>
    <property type="evidence" value="ECO:0007669"/>
    <property type="project" value="UniProtKB-SubCell"/>
</dbReference>
<gene>
    <name evidence="9" type="primary">acpP</name>
    <name evidence="13" type="ORF">VT98_11382</name>
</gene>
<keyword evidence="8 9" id="KW-0275">Fatty acid biosynthesis</keyword>
<dbReference type="NCBIfam" id="NF002149">
    <property type="entry name" value="PRK00982.1-3"/>
    <property type="match status" value="1"/>
</dbReference>
<dbReference type="Proteomes" id="UP000288086">
    <property type="component" value="Unassembled WGS sequence"/>
</dbReference>
<sequence length="77" mass="8447">MAVAEKMIDIIEEQLSVDKEKIVPGASFVDDLGADSLDLVELIMAMEEEFDVEIPDEDAEKISTVQAAIDYVGKMQA</sequence>
<evidence type="ECO:0000256" key="11">
    <source>
        <dbReference type="RuleBase" id="RU003545"/>
    </source>
</evidence>
<evidence type="ECO:0000256" key="5">
    <source>
        <dbReference type="ARBA" id="ARBA00022553"/>
    </source>
</evidence>
<dbReference type="EMBL" id="MTKP01000138">
    <property type="protein sequence ID" value="RWX48537.1"/>
    <property type="molecule type" value="Genomic_DNA"/>
</dbReference>
<dbReference type="Pfam" id="PF00550">
    <property type="entry name" value="PP-binding"/>
    <property type="match status" value="1"/>
</dbReference>
<comment type="similarity">
    <text evidence="2 9">Belongs to the acyl carrier protein (ACP) family.</text>
</comment>
<keyword evidence="3 9" id="KW-0596">Phosphopantetheine</keyword>
<feature type="domain" description="Carrier" evidence="12">
    <location>
        <begin position="1"/>
        <end position="76"/>
    </location>
</feature>